<gene>
    <name evidence="1" type="ORF">VCS650_LOCUS32583</name>
</gene>
<dbReference type="AlphaFoldDB" id="A0A815FQT5"/>
<dbReference type="EMBL" id="CAJNON010000597">
    <property type="protein sequence ID" value="CAF1329122.1"/>
    <property type="molecule type" value="Genomic_DNA"/>
</dbReference>
<comment type="caution">
    <text evidence="1">The sequence shown here is derived from an EMBL/GenBank/DDBJ whole genome shotgun (WGS) entry which is preliminary data.</text>
</comment>
<protein>
    <submittedName>
        <fullName evidence="1">Uncharacterized protein</fullName>
    </submittedName>
</protein>
<evidence type="ECO:0000313" key="2">
    <source>
        <dbReference type="Proteomes" id="UP000663891"/>
    </source>
</evidence>
<organism evidence="1 2">
    <name type="scientific">Adineta steineri</name>
    <dbReference type="NCBI Taxonomy" id="433720"/>
    <lineage>
        <taxon>Eukaryota</taxon>
        <taxon>Metazoa</taxon>
        <taxon>Spiralia</taxon>
        <taxon>Gnathifera</taxon>
        <taxon>Rotifera</taxon>
        <taxon>Eurotatoria</taxon>
        <taxon>Bdelloidea</taxon>
        <taxon>Adinetida</taxon>
        <taxon>Adinetidae</taxon>
        <taxon>Adineta</taxon>
    </lineage>
</organism>
<sequence length="71" mass="8170">MLKYHDTALILELISFYLSKAELCKNKNEAQQLDINMAKIQEDSVLDNTMLDESNVNAEKKSTSQQNCYLQ</sequence>
<name>A0A815FQT5_9BILA</name>
<proteinExistence type="predicted"/>
<evidence type="ECO:0000313" key="1">
    <source>
        <dbReference type="EMBL" id="CAF1329122.1"/>
    </source>
</evidence>
<dbReference type="Proteomes" id="UP000663891">
    <property type="component" value="Unassembled WGS sequence"/>
</dbReference>
<accession>A0A815FQT5</accession>
<reference evidence="1" key="1">
    <citation type="submission" date="2021-02" db="EMBL/GenBank/DDBJ databases">
        <authorList>
            <person name="Nowell W R."/>
        </authorList>
    </citation>
    <scope>NUCLEOTIDE SEQUENCE</scope>
</reference>
<dbReference type="OrthoDB" id="346907at2759"/>